<evidence type="ECO:0000313" key="3">
    <source>
        <dbReference type="Proteomes" id="UP000198601"/>
    </source>
</evidence>
<protein>
    <submittedName>
        <fullName evidence="2">Uncharacterized protein</fullName>
    </submittedName>
</protein>
<accession>A0A1G4TX26</accession>
<dbReference type="EMBL" id="FMTT01000069">
    <property type="protein sequence ID" value="SCW85129.1"/>
    <property type="molecule type" value="Genomic_DNA"/>
</dbReference>
<reference evidence="3" key="1">
    <citation type="submission" date="2016-10" db="EMBL/GenBank/DDBJ databases">
        <authorList>
            <person name="Varghese N."/>
            <person name="Submissions S."/>
        </authorList>
    </citation>
    <scope>NUCLEOTIDE SEQUENCE [LARGE SCALE GENOMIC DNA]</scope>
    <source>
        <strain evidence="3">CGMCC 1.8946</strain>
    </source>
</reference>
<evidence type="ECO:0000256" key="1">
    <source>
        <dbReference type="SAM" id="SignalP"/>
    </source>
</evidence>
<dbReference type="Proteomes" id="UP000198601">
    <property type="component" value="Unassembled WGS sequence"/>
</dbReference>
<dbReference type="RefSeq" id="WP_090676891.1">
    <property type="nucleotide sequence ID" value="NZ_FMTT01000069.1"/>
</dbReference>
<feature type="signal peptide" evidence="1">
    <location>
        <begin position="1"/>
        <end position="24"/>
    </location>
</feature>
<dbReference type="OrthoDB" id="2473679at2"/>
<dbReference type="AlphaFoldDB" id="A0A1G4TX26"/>
<keyword evidence="3" id="KW-1185">Reference proteome</keyword>
<gene>
    <name evidence="2" type="ORF">SAMN04487970_106919</name>
</gene>
<feature type="chain" id="PRO_5011780486" evidence="1">
    <location>
        <begin position="25"/>
        <end position="154"/>
    </location>
</feature>
<proteinExistence type="predicted"/>
<sequence length="154" mass="17180">MKKIIIASSLSLVLLGSQVGSAFAAPPEVTVQADQAISQISREFVDKVNPYVKIDSAKQFYLTKEADKDLSKTDIQTAKEIIEKTNAFVREHAQELSISSKGTLVPTQFERSAIERSAIKIGDHFSFDIAWWGTQIHVSHEFVQKFRLNLKISG</sequence>
<name>A0A1G4TX26_9BACL</name>
<evidence type="ECO:0000313" key="2">
    <source>
        <dbReference type="EMBL" id="SCW85129.1"/>
    </source>
</evidence>
<keyword evidence="1" id="KW-0732">Signal</keyword>
<organism evidence="2 3">
    <name type="scientific">Paenibacillus tianmuensis</name>
    <dbReference type="NCBI Taxonomy" id="624147"/>
    <lineage>
        <taxon>Bacteria</taxon>
        <taxon>Bacillati</taxon>
        <taxon>Bacillota</taxon>
        <taxon>Bacilli</taxon>
        <taxon>Bacillales</taxon>
        <taxon>Paenibacillaceae</taxon>
        <taxon>Paenibacillus</taxon>
    </lineage>
</organism>